<dbReference type="Pfam" id="PF17921">
    <property type="entry name" value="Integrase_H2C2"/>
    <property type="match status" value="1"/>
</dbReference>
<dbReference type="InterPro" id="IPR050951">
    <property type="entry name" value="Retrovirus_Pol_polyprotein"/>
</dbReference>
<comment type="caution">
    <text evidence="3">The sequence shown here is derived from an EMBL/GenBank/DDBJ whole genome shotgun (WGS) entry which is preliminary data.</text>
</comment>
<evidence type="ECO:0000256" key="1">
    <source>
        <dbReference type="ARBA" id="ARBA00012493"/>
    </source>
</evidence>
<name>A0ABQ9HGR7_9NEOP</name>
<dbReference type="Gene3D" id="1.10.340.70">
    <property type="match status" value="1"/>
</dbReference>
<dbReference type="EMBL" id="JARBHB010000005">
    <property type="protein sequence ID" value="KAJ8883517.1"/>
    <property type="molecule type" value="Genomic_DNA"/>
</dbReference>
<dbReference type="InterPro" id="IPR036397">
    <property type="entry name" value="RNaseH_sf"/>
</dbReference>
<evidence type="ECO:0000313" key="3">
    <source>
        <dbReference type="EMBL" id="KAJ8883517.1"/>
    </source>
</evidence>
<dbReference type="PANTHER" id="PTHR37984:SF9">
    <property type="entry name" value="INTEGRASE CATALYTIC DOMAIN-CONTAINING PROTEIN"/>
    <property type="match status" value="1"/>
</dbReference>
<dbReference type="Gene3D" id="3.30.420.10">
    <property type="entry name" value="Ribonuclease H-like superfamily/Ribonuclease H"/>
    <property type="match status" value="1"/>
</dbReference>
<organism evidence="3 4">
    <name type="scientific">Dryococelus australis</name>
    <dbReference type="NCBI Taxonomy" id="614101"/>
    <lineage>
        <taxon>Eukaryota</taxon>
        <taxon>Metazoa</taxon>
        <taxon>Ecdysozoa</taxon>
        <taxon>Arthropoda</taxon>
        <taxon>Hexapoda</taxon>
        <taxon>Insecta</taxon>
        <taxon>Pterygota</taxon>
        <taxon>Neoptera</taxon>
        <taxon>Polyneoptera</taxon>
        <taxon>Phasmatodea</taxon>
        <taxon>Verophasmatodea</taxon>
        <taxon>Anareolatae</taxon>
        <taxon>Phasmatidae</taxon>
        <taxon>Eurycanthinae</taxon>
        <taxon>Dryococelus</taxon>
    </lineage>
</organism>
<sequence>MRTVILKKLHDGHQGITKCRALAKERIWWPRMSLQLKDLVENCCTCAKFRPRKTKQLLPSEFPKRPWQVMGADLLKCKGRWYLIIVIVPDDVRADCGTQFNCSKFKQLAQEYNRLITSSSHYPRSNRFVEAEVKNFKNHLQKNNDPYKMLLLLRAAPLENLVLQNCSWDNFDGHHAAKTLTELPISSNVFISDRQQETPRSYIELNMEISIVTDPSSNLRENKAIKKPKEYLSVVTILKAKLSNNLPFLHVPTQKLIKL</sequence>
<protein>
    <recommendedName>
        <fullName evidence="1">RNA-directed DNA polymerase</fullName>
        <ecNumber evidence="1">2.7.7.49</ecNumber>
    </recommendedName>
</protein>
<dbReference type="Proteomes" id="UP001159363">
    <property type="component" value="Chromosome 4"/>
</dbReference>
<dbReference type="InterPro" id="IPR041588">
    <property type="entry name" value="Integrase_H2C2"/>
</dbReference>
<feature type="domain" description="Integrase zinc-binding" evidence="2">
    <location>
        <begin position="1"/>
        <end position="52"/>
    </location>
</feature>
<gene>
    <name evidence="3" type="ORF">PR048_015361</name>
</gene>
<dbReference type="PANTHER" id="PTHR37984">
    <property type="entry name" value="PROTEIN CBG26694"/>
    <property type="match status" value="1"/>
</dbReference>
<dbReference type="InterPro" id="IPR012337">
    <property type="entry name" value="RNaseH-like_sf"/>
</dbReference>
<proteinExistence type="predicted"/>
<dbReference type="EC" id="2.7.7.49" evidence="1"/>
<accession>A0ABQ9HGR7</accession>
<evidence type="ECO:0000259" key="2">
    <source>
        <dbReference type="Pfam" id="PF17921"/>
    </source>
</evidence>
<dbReference type="SUPFAM" id="SSF53098">
    <property type="entry name" value="Ribonuclease H-like"/>
    <property type="match status" value="1"/>
</dbReference>
<keyword evidence="4" id="KW-1185">Reference proteome</keyword>
<evidence type="ECO:0000313" key="4">
    <source>
        <dbReference type="Proteomes" id="UP001159363"/>
    </source>
</evidence>
<reference evidence="3 4" key="1">
    <citation type="submission" date="2023-02" db="EMBL/GenBank/DDBJ databases">
        <title>LHISI_Scaffold_Assembly.</title>
        <authorList>
            <person name="Stuart O.P."/>
            <person name="Cleave R."/>
            <person name="Magrath M.J.L."/>
            <person name="Mikheyev A.S."/>
        </authorList>
    </citation>
    <scope>NUCLEOTIDE SEQUENCE [LARGE SCALE GENOMIC DNA]</scope>
    <source>
        <strain evidence="3">Daus_M_001</strain>
        <tissue evidence="3">Leg muscle</tissue>
    </source>
</reference>